<dbReference type="EMBL" id="WBSO01000005">
    <property type="protein sequence ID" value="KAB8298514.1"/>
    <property type="molecule type" value="Genomic_DNA"/>
</dbReference>
<evidence type="ECO:0000313" key="3">
    <source>
        <dbReference type="EMBL" id="KAB8298514.1"/>
    </source>
</evidence>
<dbReference type="Gene3D" id="3.30.2010.10">
    <property type="entry name" value="Metalloproteases ('zincins'), catalytic domain"/>
    <property type="match status" value="1"/>
</dbReference>
<dbReference type="Proteomes" id="UP000440041">
    <property type="component" value="Unassembled WGS sequence"/>
</dbReference>
<evidence type="ECO:0000259" key="2">
    <source>
        <dbReference type="Pfam" id="PF01863"/>
    </source>
</evidence>
<feature type="domain" description="YgjP-like metallopeptidase" evidence="2">
    <location>
        <begin position="35"/>
        <end position="253"/>
    </location>
</feature>
<accession>A0A6A2V983</accession>
<keyword evidence="3" id="KW-0378">Hydrolase</keyword>
<sequence>MTYRRRVSRRVISTDTIDIDGMTVTVIRKPIRNMYLRVQPPNGDIRVTAPARISAGQIVTFVHARQEWIRAQQRKIQYMQRETRHLIEAVDEDDKRIATGERLPSQTQTVTQADGQPGRESHSGDDGQHNPDRQLPRSGHADATVWTDEVQRYARHTLEQRLPALLDHWTRVIGRSPTRITFRIMRSRWGSCTPATGRIRLNLQLGLMEPRFLEYVLVHEMTHLWVGGHGPRFQQLMDRFLPGWRDLRRELNQYAVL</sequence>
<dbReference type="CDD" id="cd07344">
    <property type="entry name" value="M48_yhfN_like"/>
    <property type="match status" value="1"/>
</dbReference>
<dbReference type="PANTHER" id="PTHR30399">
    <property type="entry name" value="UNCHARACTERIZED PROTEIN YGJP"/>
    <property type="match status" value="1"/>
</dbReference>
<dbReference type="GO" id="GO:0016787">
    <property type="term" value="F:hydrolase activity"/>
    <property type="evidence" value="ECO:0007669"/>
    <property type="project" value="UniProtKB-KW"/>
</dbReference>
<feature type="compositionally biased region" description="Polar residues" evidence="1">
    <location>
        <begin position="104"/>
        <end position="114"/>
    </location>
</feature>
<proteinExistence type="predicted"/>
<reference evidence="3 4" key="1">
    <citation type="submission" date="2019-09" db="EMBL/GenBank/DDBJ databases">
        <title>Characterization of the phylogenetic diversity of two novel species belonging to the genus Bifidobacterium: Bifidobacterium cebidarum sp. nov. and Bifidobacterium leontopitheci sp. nov.</title>
        <authorList>
            <person name="Lugli G.A."/>
            <person name="Duranti S."/>
            <person name="Milani C."/>
            <person name="Turroni F."/>
            <person name="Ventura M."/>
        </authorList>
    </citation>
    <scope>NUCLEOTIDE SEQUENCE [LARGE SCALE GENOMIC DNA]</scope>
    <source>
        <strain evidence="3 4">DSM 100238</strain>
    </source>
</reference>
<dbReference type="PANTHER" id="PTHR30399:SF1">
    <property type="entry name" value="UTP PYROPHOSPHATASE"/>
    <property type="match status" value="1"/>
</dbReference>
<comment type="caution">
    <text evidence="3">The sequence shown here is derived from an EMBL/GenBank/DDBJ whole genome shotgun (WGS) entry which is preliminary data.</text>
</comment>
<evidence type="ECO:0000256" key="1">
    <source>
        <dbReference type="SAM" id="MobiDB-lite"/>
    </source>
</evidence>
<dbReference type="InterPro" id="IPR002725">
    <property type="entry name" value="YgjP-like_metallopeptidase"/>
</dbReference>
<keyword evidence="4" id="KW-1185">Reference proteome</keyword>
<protein>
    <submittedName>
        <fullName evidence="3">Metal-dependent hydrolase</fullName>
    </submittedName>
</protein>
<dbReference type="InterPro" id="IPR053136">
    <property type="entry name" value="UTP_pyrophosphatase-like"/>
</dbReference>
<dbReference type="AlphaFoldDB" id="A0A6A2V983"/>
<name>A0A6A2V983_9BIFI</name>
<organism evidence="3 4">
    <name type="scientific">Bifidobacterium apri</name>
    <dbReference type="NCBI Taxonomy" id="1769423"/>
    <lineage>
        <taxon>Bacteria</taxon>
        <taxon>Bacillati</taxon>
        <taxon>Actinomycetota</taxon>
        <taxon>Actinomycetes</taxon>
        <taxon>Bifidobacteriales</taxon>
        <taxon>Bifidobacteriaceae</taxon>
        <taxon>Bifidobacterium</taxon>
    </lineage>
</organism>
<feature type="region of interest" description="Disordered" evidence="1">
    <location>
        <begin position="93"/>
        <end position="140"/>
    </location>
</feature>
<dbReference type="RefSeq" id="WP_240812355.1">
    <property type="nucleotide sequence ID" value="NZ_JBHLXF010000003.1"/>
</dbReference>
<dbReference type="Pfam" id="PF01863">
    <property type="entry name" value="YgjP-like"/>
    <property type="match status" value="1"/>
</dbReference>
<feature type="compositionally biased region" description="Basic and acidic residues" evidence="1">
    <location>
        <begin position="117"/>
        <end position="135"/>
    </location>
</feature>
<evidence type="ECO:0000313" key="4">
    <source>
        <dbReference type="Proteomes" id="UP000440041"/>
    </source>
</evidence>
<gene>
    <name evidence="3" type="ORF">DSM100238_1007</name>
</gene>